<dbReference type="PANTHER" id="PTHR30385:SF7">
    <property type="entry name" value="RNA POLYMERASE SIGMA FACTOR FLIA"/>
    <property type="match status" value="1"/>
</dbReference>
<dbReference type="PIRSF" id="PIRSF000770">
    <property type="entry name" value="RNA_pol_sigma-SigE/K"/>
    <property type="match status" value="1"/>
</dbReference>
<dbReference type="InterPro" id="IPR000943">
    <property type="entry name" value="RNA_pol_sigma70"/>
</dbReference>
<organism evidence="2 3">
    <name type="scientific">Capsulimonas corticalis</name>
    <dbReference type="NCBI Taxonomy" id="2219043"/>
    <lineage>
        <taxon>Bacteria</taxon>
        <taxon>Bacillati</taxon>
        <taxon>Armatimonadota</taxon>
        <taxon>Armatimonadia</taxon>
        <taxon>Capsulimonadales</taxon>
        <taxon>Capsulimonadaceae</taxon>
        <taxon>Capsulimonas</taxon>
    </lineage>
</organism>
<dbReference type="Gene3D" id="1.10.1740.10">
    <property type="match status" value="1"/>
</dbReference>
<sequence length="260" mass="29420">MTTSLNIADLWRRLKDRKDQKARDQIINHYAYLVKITAGRVVTSLPPNLERDDLVSAGVMGLIKAVDQFDTGRQVKFETYAIALIRGAILEMLREEDWVPRSVRDNVKSLERTYYQLELRMGRPATEEEVAEEMGMTTDDLQKILVNTSRANILSLDDMLIGGGGDGGERLHLTDVLQDENSNVVSEVEAAAIKSTLTVGIDRLPERERLVIALYYYEGLTFKEIGKVLTVSESRVYQLHTQAVLRLRGYLQRDSVLFTG</sequence>
<dbReference type="RefSeq" id="WP_119324137.1">
    <property type="nucleotide sequence ID" value="NZ_AP025739.1"/>
</dbReference>
<dbReference type="NCBIfam" id="NF005413">
    <property type="entry name" value="PRK06986.1"/>
    <property type="match status" value="1"/>
</dbReference>
<dbReference type="SUPFAM" id="SSF88659">
    <property type="entry name" value="Sigma3 and sigma4 domains of RNA polymerase sigma factors"/>
    <property type="match status" value="2"/>
</dbReference>
<dbReference type="AlphaFoldDB" id="A0A402D3T9"/>
<evidence type="ECO:0000313" key="2">
    <source>
        <dbReference type="EMBL" id="BDI31828.1"/>
    </source>
</evidence>
<dbReference type="InterPro" id="IPR013324">
    <property type="entry name" value="RNA_pol_sigma_r3/r4-like"/>
</dbReference>
<keyword evidence="3" id="KW-1185">Reference proteome</keyword>
<protein>
    <recommendedName>
        <fullName evidence="1">RNA polymerase sigma factor</fullName>
    </recommendedName>
</protein>
<name>A0A402D3T9_9BACT</name>
<comment type="similarity">
    <text evidence="1">Belongs to the sigma-70 factor family.</text>
</comment>
<dbReference type="PROSITE" id="PS00716">
    <property type="entry name" value="SIGMA70_2"/>
    <property type="match status" value="1"/>
</dbReference>
<dbReference type="InterPro" id="IPR007630">
    <property type="entry name" value="RNA_pol_sigma70_r4"/>
</dbReference>
<dbReference type="GO" id="GO:0003677">
    <property type="term" value="F:DNA binding"/>
    <property type="evidence" value="ECO:0007669"/>
    <property type="project" value="UniProtKB-KW"/>
</dbReference>
<dbReference type="InterPro" id="IPR012845">
    <property type="entry name" value="RNA_pol_sigma_FliA_WhiG"/>
</dbReference>
<dbReference type="GO" id="GO:0006352">
    <property type="term" value="P:DNA-templated transcription initiation"/>
    <property type="evidence" value="ECO:0007669"/>
    <property type="project" value="InterPro"/>
</dbReference>
<dbReference type="FunCoup" id="A0A402D3T9">
    <property type="interactions" value="141"/>
</dbReference>
<dbReference type="Gene3D" id="1.20.140.160">
    <property type="match status" value="1"/>
</dbReference>
<keyword evidence="1" id="KW-0805">Transcription regulation</keyword>
<keyword evidence="1" id="KW-0731">Sigma factor</keyword>
<dbReference type="SUPFAM" id="SSF88946">
    <property type="entry name" value="Sigma2 domain of RNA polymerase sigma factors"/>
    <property type="match status" value="1"/>
</dbReference>
<dbReference type="KEGG" id="ccot:CCAX7_38790"/>
<evidence type="ECO:0000313" key="3">
    <source>
        <dbReference type="Proteomes" id="UP000287394"/>
    </source>
</evidence>
<dbReference type="OrthoDB" id="9799825at2"/>
<accession>A0A402D3T9</accession>
<comment type="function">
    <text evidence="1">Sigma factors are initiation factors that promote the attachment of RNA polymerase to specific initiation sites and are then released.</text>
</comment>
<dbReference type="InterPro" id="IPR007627">
    <property type="entry name" value="RNA_pol_sigma70_r2"/>
</dbReference>
<proteinExistence type="inferred from homology"/>
<dbReference type="PRINTS" id="PR00046">
    <property type="entry name" value="SIGMA70FCT"/>
</dbReference>
<evidence type="ECO:0000256" key="1">
    <source>
        <dbReference type="RuleBase" id="RU362124"/>
    </source>
</evidence>
<dbReference type="EMBL" id="AP025739">
    <property type="protein sequence ID" value="BDI31828.1"/>
    <property type="molecule type" value="Genomic_DNA"/>
</dbReference>
<dbReference type="PANTHER" id="PTHR30385">
    <property type="entry name" value="SIGMA FACTOR F FLAGELLAR"/>
    <property type="match status" value="1"/>
</dbReference>
<dbReference type="Proteomes" id="UP000287394">
    <property type="component" value="Chromosome"/>
</dbReference>
<dbReference type="GO" id="GO:0003899">
    <property type="term" value="F:DNA-directed RNA polymerase activity"/>
    <property type="evidence" value="ECO:0007669"/>
    <property type="project" value="InterPro"/>
</dbReference>
<dbReference type="InterPro" id="IPR014284">
    <property type="entry name" value="RNA_pol_sigma-70_dom"/>
</dbReference>
<dbReference type="CDD" id="cd06171">
    <property type="entry name" value="Sigma70_r4"/>
    <property type="match status" value="1"/>
</dbReference>
<dbReference type="InterPro" id="IPR013325">
    <property type="entry name" value="RNA_pol_sigma_r2"/>
</dbReference>
<dbReference type="Pfam" id="PF04545">
    <property type="entry name" value="Sigma70_r4"/>
    <property type="match status" value="1"/>
</dbReference>
<dbReference type="NCBIfam" id="TIGR02937">
    <property type="entry name" value="sigma70-ECF"/>
    <property type="match status" value="1"/>
</dbReference>
<dbReference type="Pfam" id="PF04542">
    <property type="entry name" value="Sigma70_r2"/>
    <property type="match status" value="1"/>
</dbReference>
<dbReference type="NCBIfam" id="TIGR02479">
    <property type="entry name" value="FliA_WhiG"/>
    <property type="match status" value="1"/>
</dbReference>
<dbReference type="GO" id="GO:0016987">
    <property type="term" value="F:sigma factor activity"/>
    <property type="evidence" value="ECO:0007669"/>
    <property type="project" value="UniProtKB-KW"/>
</dbReference>
<dbReference type="InterPro" id="IPR007624">
    <property type="entry name" value="RNA_pol_sigma70_r3"/>
</dbReference>
<gene>
    <name evidence="2" type="primary">whiG</name>
    <name evidence="2" type="ORF">CCAX7_38790</name>
</gene>
<dbReference type="Pfam" id="PF04539">
    <property type="entry name" value="Sigma70_r3"/>
    <property type="match status" value="1"/>
</dbReference>
<keyword evidence="1" id="KW-0238">DNA-binding</keyword>
<keyword evidence="1" id="KW-0804">Transcription</keyword>
<reference evidence="2 3" key="1">
    <citation type="journal article" date="2019" name="Int. J. Syst. Evol. Microbiol.">
        <title>Capsulimonas corticalis gen. nov., sp. nov., an aerobic capsulated bacterium, of a novel bacterial order, Capsulimonadales ord. nov., of the class Armatimonadia of the phylum Armatimonadetes.</title>
        <authorList>
            <person name="Li J."/>
            <person name="Kudo C."/>
            <person name="Tonouchi A."/>
        </authorList>
    </citation>
    <scope>NUCLEOTIDE SEQUENCE [LARGE SCALE GENOMIC DNA]</scope>
    <source>
        <strain evidence="2 3">AX-7</strain>
    </source>
</reference>
<dbReference type="PROSITE" id="PS00715">
    <property type="entry name" value="SIGMA70_1"/>
    <property type="match status" value="1"/>
</dbReference>